<gene>
    <name evidence="1" type="ORF">ACFSSE_00555</name>
</gene>
<comment type="caution">
    <text evidence="1">The sequence shown here is derived from an EMBL/GenBank/DDBJ whole genome shotgun (WGS) entry which is preliminary data.</text>
</comment>
<sequence>MKKIGLVGEDPNDTSAIENLLNQKYHSQAKFIKLAKGIKGTQLDTVKLKKQVVSEFNSKKCDFAICIRDLDAFESQTDKVNERLKWFSEIEKSISKSILLLNIWELEALIYADIETFETKYHTKLNFKGNPISIQNPKEKLKAATRNSKNKFHESHCPEIFKKIRIDTVIKNCNGFKNFIADFENHLNPNKP</sequence>
<keyword evidence="2" id="KW-1185">Reference proteome</keyword>
<protein>
    <submittedName>
        <fullName evidence="1">DUF4276 family protein</fullName>
    </submittedName>
</protein>
<dbReference type="InterPro" id="IPR025455">
    <property type="entry name" value="DUF4276"/>
</dbReference>
<dbReference type="RefSeq" id="WP_379041207.1">
    <property type="nucleotide sequence ID" value="NZ_JBHSKW010000008.1"/>
</dbReference>
<dbReference type="Proteomes" id="UP001597546">
    <property type="component" value="Unassembled WGS sequence"/>
</dbReference>
<organism evidence="1 2">
    <name type="scientific">Pedobacter alpinus</name>
    <dbReference type="NCBI Taxonomy" id="1590643"/>
    <lineage>
        <taxon>Bacteria</taxon>
        <taxon>Pseudomonadati</taxon>
        <taxon>Bacteroidota</taxon>
        <taxon>Sphingobacteriia</taxon>
        <taxon>Sphingobacteriales</taxon>
        <taxon>Sphingobacteriaceae</taxon>
        <taxon>Pedobacter</taxon>
    </lineage>
</organism>
<reference evidence="2" key="1">
    <citation type="journal article" date="2019" name="Int. J. Syst. Evol. Microbiol.">
        <title>The Global Catalogue of Microorganisms (GCM) 10K type strain sequencing project: providing services to taxonomists for standard genome sequencing and annotation.</title>
        <authorList>
            <consortium name="The Broad Institute Genomics Platform"/>
            <consortium name="The Broad Institute Genome Sequencing Center for Infectious Disease"/>
            <person name="Wu L."/>
            <person name="Ma J."/>
        </authorList>
    </citation>
    <scope>NUCLEOTIDE SEQUENCE [LARGE SCALE GENOMIC DNA]</scope>
    <source>
        <strain evidence="2">KCTC 42456</strain>
    </source>
</reference>
<name>A0ABW5TN80_9SPHI</name>
<proteinExistence type="predicted"/>
<dbReference type="Pfam" id="PF14103">
    <property type="entry name" value="DUF4276"/>
    <property type="match status" value="1"/>
</dbReference>
<accession>A0ABW5TN80</accession>
<evidence type="ECO:0000313" key="2">
    <source>
        <dbReference type="Proteomes" id="UP001597546"/>
    </source>
</evidence>
<evidence type="ECO:0000313" key="1">
    <source>
        <dbReference type="EMBL" id="MFD2730185.1"/>
    </source>
</evidence>
<dbReference type="EMBL" id="JBHULV010000003">
    <property type="protein sequence ID" value="MFD2730185.1"/>
    <property type="molecule type" value="Genomic_DNA"/>
</dbReference>